<dbReference type="PANTHER" id="PTHR31793">
    <property type="entry name" value="4-HYDROXYBENZOYL-COA THIOESTERASE FAMILY MEMBER"/>
    <property type="match status" value="1"/>
</dbReference>
<proteinExistence type="inferred from homology"/>
<dbReference type="GO" id="GO:0047617">
    <property type="term" value="F:fatty acyl-CoA hydrolase activity"/>
    <property type="evidence" value="ECO:0007669"/>
    <property type="project" value="TreeGrafter"/>
</dbReference>
<sequence length="143" mass="16316">MSAEQTEQTGAVHQAYVELRWSDFDRFGHMNNAQYVEIVQESRVQFSLDNFVARGLPMPMFVVRHLEADYRIPIVPGRSKKVLVESAVVKVGRSSFTTRQEIKDEKGRTACVIHSVQVALEEKTLQPRAITPEEVEILTMRKA</sequence>
<dbReference type="PATRIC" id="fig|1544416.3.peg.111"/>
<dbReference type="Proteomes" id="UP000050517">
    <property type="component" value="Unassembled WGS sequence"/>
</dbReference>
<accession>A0A0N8VZV8</accession>
<dbReference type="SUPFAM" id="SSF54637">
    <property type="entry name" value="Thioesterase/thiol ester dehydrase-isomerase"/>
    <property type="match status" value="1"/>
</dbReference>
<dbReference type="AlphaFoldDB" id="A0A0N8VZV8"/>
<keyword evidence="2" id="KW-0378">Hydrolase</keyword>
<comment type="similarity">
    <text evidence="1">Belongs to the 4-hydroxybenzoyl-CoA thioesterase family.</text>
</comment>
<evidence type="ECO:0000256" key="2">
    <source>
        <dbReference type="ARBA" id="ARBA00022801"/>
    </source>
</evidence>
<evidence type="ECO:0000256" key="1">
    <source>
        <dbReference type="ARBA" id="ARBA00005953"/>
    </source>
</evidence>
<dbReference type="Gene3D" id="3.10.129.10">
    <property type="entry name" value="Hotdog Thioesterase"/>
    <property type="match status" value="1"/>
</dbReference>
<dbReference type="CDD" id="cd00586">
    <property type="entry name" value="4HBT"/>
    <property type="match status" value="1"/>
</dbReference>
<dbReference type="InterPro" id="IPR029069">
    <property type="entry name" value="HotDog_dom_sf"/>
</dbReference>
<dbReference type="Pfam" id="PF13279">
    <property type="entry name" value="4HBT_2"/>
    <property type="match status" value="1"/>
</dbReference>
<name>A0A0N8VZV8_9CORY</name>
<dbReference type="OrthoDB" id="9799036at2"/>
<evidence type="ECO:0000313" key="4">
    <source>
        <dbReference type="Proteomes" id="UP000050517"/>
    </source>
</evidence>
<dbReference type="STRING" id="1544416.Cocul_00111"/>
<evidence type="ECO:0000313" key="3">
    <source>
        <dbReference type="EMBL" id="KQB84978.1"/>
    </source>
</evidence>
<keyword evidence="4" id="KW-1185">Reference proteome</keyword>
<dbReference type="PANTHER" id="PTHR31793:SF27">
    <property type="entry name" value="NOVEL THIOESTERASE SUPERFAMILY DOMAIN AND SAPOSIN A-TYPE DOMAIN CONTAINING PROTEIN (0610012H03RIK)"/>
    <property type="match status" value="1"/>
</dbReference>
<gene>
    <name evidence="3" type="ORF">Cocul_00111</name>
</gene>
<protein>
    <submittedName>
        <fullName evidence="3">Thioesterase superfamily protein</fullName>
    </submittedName>
</protein>
<dbReference type="InterPro" id="IPR050563">
    <property type="entry name" value="4-hydroxybenzoyl-CoA_TE"/>
</dbReference>
<reference evidence="3 4" key="1">
    <citation type="submission" date="2015-10" db="EMBL/GenBank/DDBJ databases">
        <title>Corynebacteirum lowii and Corynebacterium oculi species nova, derived from human clinical disease and and emended description of Corynebacterium mastiditis.</title>
        <authorList>
            <person name="Bernard K."/>
            <person name="Pacheco A.L."/>
            <person name="Mcdougall C."/>
            <person name="Burtx T."/>
            <person name="Weibe D."/>
            <person name="Tyler S."/>
            <person name="Olson A.B."/>
            <person name="Cnockaert M."/>
            <person name="Eguchi H."/>
            <person name="Kuwahara T."/>
            <person name="Nakayama-Imaohji H."/>
            <person name="Boudewijins M."/>
            <person name="Van Hoecke F."/>
            <person name="Bernier A.-M."/>
            <person name="Vandamme P."/>
        </authorList>
    </citation>
    <scope>NUCLEOTIDE SEQUENCE [LARGE SCALE GENOMIC DNA]</scope>
    <source>
        <strain evidence="3 4">NML 130210</strain>
    </source>
</reference>
<dbReference type="EMBL" id="LKST01000001">
    <property type="protein sequence ID" value="KQB84978.1"/>
    <property type="molecule type" value="Genomic_DNA"/>
</dbReference>
<dbReference type="RefSeq" id="WP_055121377.1">
    <property type="nucleotide sequence ID" value="NZ_LKST01000001.1"/>
</dbReference>
<organism evidence="3 4">
    <name type="scientific">Corynebacterium oculi</name>
    <dbReference type="NCBI Taxonomy" id="1544416"/>
    <lineage>
        <taxon>Bacteria</taxon>
        <taxon>Bacillati</taxon>
        <taxon>Actinomycetota</taxon>
        <taxon>Actinomycetes</taxon>
        <taxon>Mycobacteriales</taxon>
        <taxon>Corynebacteriaceae</taxon>
        <taxon>Corynebacterium</taxon>
    </lineage>
</organism>
<comment type="caution">
    <text evidence="3">The sequence shown here is derived from an EMBL/GenBank/DDBJ whole genome shotgun (WGS) entry which is preliminary data.</text>
</comment>